<name>A0A5E7A9C5_PSEFL</name>
<dbReference type="Proteomes" id="UP000381093">
    <property type="component" value="Unassembled WGS sequence"/>
</dbReference>
<organism evidence="1 2">
    <name type="scientific">Pseudomonas fluorescens</name>
    <dbReference type="NCBI Taxonomy" id="294"/>
    <lineage>
        <taxon>Bacteria</taxon>
        <taxon>Pseudomonadati</taxon>
        <taxon>Pseudomonadota</taxon>
        <taxon>Gammaproteobacteria</taxon>
        <taxon>Pseudomonadales</taxon>
        <taxon>Pseudomonadaceae</taxon>
        <taxon>Pseudomonas</taxon>
    </lineage>
</organism>
<proteinExistence type="predicted"/>
<evidence type="ECO:0000313" key="2">
    <source>
        <dbReference type="Proteomes" id="UP000381093"/>
    </source>
</evidence>
<accession>A0A5E7A9C5</accession>
<dbReference type="AlphaFoldDB" id="A0A5E7A9C5"/>
<reference evidence="1 2" key="1">
    <citation type="submission" date="2019-09" db="EMBL/GenBank/DDBJ databases">
        <authorList>
            <person name="Chandra G."/>
            <person name="Truman W A."/>
        </authorList>
    </citation>
    <scope>NUCLEOTIDE SEQUENCE [LARGE SCALE GENOMIC DNA]</scope>
    <source>
        <strain evidence="1">PS710</strain>
    </source>
</reference>
<gene>
    <name evidence="1" type="ORF">PS710_00484</name>
</gene>
<protein>
    <submittedName>
        <fullName evidence="1">Uncharacterized protein</fullName>
    </submittedName>
</protein>
<sequence length="53" mass="5958">MFSNSKGFSAKFVEGFSRLFDTSAMSYERHAQRISKQILTIAPRASSKRSNGK</sequence>
<dbReference type="EMBL" id="CABVHW010000001">
    <property type="protein sequence ID" value="VVN71903.1"/>
    <property type="molecule type" value="Genomic_DNA"/>
</dbReference>
<evidence type="ECO:0000313" key="1">
    <source>
        <dbReference type="EMBL" id="VVN71903.1"/>
    </source>
</evidence>